<proteinExistence type="inferred from homology"/>
<accession>A0AA36CQZ9</accession>
<dbReference type="InterPro" id="IPR011057">
    <property type="entry name" value="Mss4-like_sf"/>
</dbReference>
<dbReference type="InterPro" id="IPR018105">
    <property type="entry name" value="Translational_control_tumour_p"/>
</dbReference>
<evidence type="ECO:0000256" key="1">
    <source>
        <dbReference type="ARBA" id="ARBA00002114"/>
    </source>
</evidence>
<evidence type="ECO:0000313" key="9">
    <source>
        <dbReference type="Proteomes" id="UP001177023"/>
    </source>
</evidence>
<dbReference type="PROSITE" id="PS01002">
    <property type="entry name" value="TCTP_1"/>
    <property type="match status" value="1"/>
</dbReference>
<evidence type="ECO:0000256" key="3">
    <source>
        <dbReference type="ARBA" id="ARBA00014759"/>
    </source>
</evidence>
<protein>
    <recommendedName>
        <fullName evidence="3">Translationally-controlled tumor protein homolog</fullName>
    </recommendedName>
</protein>
<keyword evidence="9" id="KW-1185">Reference proteome</keyword>
<feature type="non-terminal residue" evidence="8">
    <location>
        <position position="1"/>
    </location>
</feature>
<dbReference type="Pfam" id="PF00838">
    <property type="entry name" value="TCTP"/>
    <property type="match status" value="1"/>
</dbReference>
<evidence type="ECO:0000259" key="7">
    <source>
        <dbReference type="PROSITE" id="PS51797"/>
    </source>
</evidence>
<dbReference type="GO" id="GO:0005509">
    <property type="term" value="F:calcium ion binding"/>
    <property type="evidence" value="ECO:0007669"/>
    <property type="project" value="TreeGrafter"/>
</dbReference>
<dbReference type="AlphaFoldDB" id="A0AA36CQZ9"/>
<dbReference type="InterPro" id="IPR034737">
    <property type="entry name" value="TCTP"/>
</dbReference>
<dbReference type="Gene3D" id="2.170.150.10">
    <property type="entry name" value="Metal Binding Protein, Guanine Nucleotide Exchange Factor, Chain A"/>
    <property type="match status" value="1"/>
</dbReference>
<dbReference type="PANTHER" id="PTHR11991">
    <property type="entry name" value="TRANSLATIONALLY CONTROLLED TUMOR PROTEIN-RELATED"/>
    <property type="match status" value="1"/>
</dbReference>
<evidence type="ECO:0000313" key="8">
    <source>
        <dbReference type="EMBL" id="CAJ0572733.1"/>
    </source>
</evidence>
<organism evidence="8 9">
    <name type="scientific">Mesorhabditis spiculigera</name>
    <dbReference type="NCBI Taxonomy" id="96644"/>
    <lineage>
        <taxon>Eukaryota</taxon>
        <taxon>Metazoa</taxon>
        <taxon>Ecdysozoa</taxon>
        <taxon>Nematoda</taxon>
        <taxon>Chromadorea</taxon>
        <taxon>Rhabditida</taxon>
        <taxon>Rhabditina</taxon>
        <taxon>Rhabditomorpha</taxon>
        <taxon>Rhabditoidea</taxon>
        <taxon>Rhabditidae</taxon>
        <taxon>Mesorhabditinae</taxon>
        <taxon>Mesorhabditis</taxon>
    </lineage>
</organism>
<evidence type="ECO:0000256" key="2">
    <source>
        <dbReference type="ARBA" id="ARBA00004496"/>
    </source>
</evidence>
<evidence type="ECO:0000256" key="4">
    <source>
        <dbReference type="ARBA" id="ARBA00022490"/>
    </source>
</evidence>
<dbReference type="InterPro" id="IPR018103">
    <property type="entry name" value="Translation_control_tumour_CS"/>
</dbReference>
<name>A0AA36CQZ9_9BILA</name>
<dbReference type="FunFam" id="2.170.150.10:FF:000010">
    <property type="entry name" value="Translationally-controlled tumor protein homolog"/>
    <property type="match status" value="1"/>
</dbReference>
<dbReference type="InterPro" id="IPR011323">
    <property type="entry name" value="Mss4/transl-control_tumour"/>
</dbReference>
<keyword evidence="4" id="KW-0963">Cytoplasm</keyword>
<dbReference type="PRINTS" id="PR01653">
    <property type="entry name" value="TCTPROTEIN"/>
</dbReference>
<dbReference type="Proteomes" id="UP001177023">
    <property type="component" value="Unassembled WGS sequence"/>
</dbReference>
<dbReference type="SUPFAM" id="SSF51316">
    <property type="entry name" value="Mss4-like"/>
    <property type="match status" value="1"/>
</dbReference>
<comment type="similarity">
    <text evidence="6">Belongs to the TCTP family.</text>
</comment>
<evidence type="ECO:0000256" key="6">
    <source>
        <dbReference type="PROSITE-ProRule" id="PRU01133"/>
    </source>
</evidence>
<dbReference type="PANTHER" id="PTHR11991:SF0">
    <property type="entry name" value="TRANSLATIONALLY-CONTROLLED TUMOR PROTEIN"/>
    <property type="match status" value="1"/>
</dbReference>
<comment type="caution">
    <text evidence="8">The sequence shown here is derived from an EMBL/GenBank/DDBJ whole genome shotgun (WGS) entry which is preliminary data.</text>
</comment>
<keyword evidence="5" id="KW-0106">Calcium</keyword>
<gene>
    <name evidence="8" type="ORF">MSPICULIGERA_LOCUS11113</name>
</gene>
<dbReference type="EMBL" id="CATQJA010002604">
    <property type="protein sequence ID" value="CAJ0572733.1"/>
    <property type="molecule type" value="Genomic_DNA"/>
</dbReference>
<sequence>MLIYKDVFTGDELASDSFPMKLVDDLIFEFKGRHVVRKEGEIILAGSNPSAEGEDGDDGVDDSAVQRGLDFVLNHNLVEMNCYEDASIFKAYIKGFMKKVIDHMTGAGKPEAEINEFKKKIQAWVVGLLAKDKFKTLSFYVGERQAEGNGEGQVCIVEYRDVDGEEVPTLLLVKQALEEEKC</sequence>
<reference evidence="8" key="1">
    <citation type="submission" date="2023-06" db="EMBL/GenBank/DDBJ databases">
        <authorList>
            <person name="Delattre M."/>
        </authorList>
    </citation>
    <scope>NUCLEOTIDE SEQUENCE</scope>
    <source>
        <strain evidence="8">AF72</strain>
    </source>
</reference>
<evidence type="ECO:0000256" key="5">
    <source>
        <dbReference type="ARBA" id="ARBA00022837"/>
    </source>
</evidence>
<dbReference type="PROSITE" id="PS51797">
    <property type="entry name" value="TCTP_3"/>
    <property type="match status" value="1"/>
</dbReference>
<comment type="function">
    <text evidence="1">Involved in calcium binding and microtubule stabilization.</text>
</comment>
<comment type="subcellular location">
    <subcellularLocation>
        <location evidence="2">Cytoplasm</location>
    </subcellularLocation>
</comment>
<feature type="domain" description="TCTP" evidence="7">
    <location>
        <begin position="1"/>
        <end position="182"/>
    </location>
</feature>
<dbReference type="GO" id="GO:0005737">
    <property type="term" value="C:cytoplasm"/>
    <property type="evidence" value="ECO:0007669"/>
    <property type="project" value="UniProtKB-SubCell"/>
</dbReference>